<dbReference type="Gene3D" id="2.60.120.10">
    <property type="entry name" value="Jelly Rolls"/>
    <property type="match status" value="1"/>
</dbReference>
<evidence type="ECO:0000256" key="3">
    <source>
        <dbReference type="ARBA" id="ARBA00022964"/>
    </source>
</evidence>
<dbReference type="PANTHER" id="PTHR12918:SF1">
    <property type="entry name" value="CYSTEINE DIOXYGENASE TYPE 1"/>
    <property type="match status" value="1"/>
</dbReference>
<comment type="similarity">
    <text evidence="1">Belongs to the cysteine dioxygenase family.</text>
</comment>
<organism evidence="7 8">
    <name type="scientific">Rhodanobacter denitrificans</name>
    <dbReference type="NCBI Taxonomy" id="666685"/>
    <lineage>
        <taxon>Bacteria</taxon>
        <taxon>Pseudomonadati</taxon>
        <taxon>Pseudomonadota</taxon>
        <taxon>Gammaproteobacteria</taxon>
        <taxon>Lysobacterales</taxon>
        <taxon>Rhodanobacteraceae</taxon>
        <taxon>Rhodanobacter</taxon>
    </lineage>
</organism>
<keyword evidence="5 6" id="KW-0408">Iron</keyword>
<dbReference type="PANTHER" id="PTHR12918">
    <property type="entry name" value="CYSTEINE DIOXYGENASE"/>
    <property type="match status" value="1"/>
</dbReference>
<keyword evidence="3 7" id="KW-0223">Dioxygenase</keyword>
<keyword evidence="2 6" id="KW-0479">Metal-binding</keyword>
<feature type="binding site" evidence="6">
    <location>
        <position position="140"/>
    </location>
    <ligand>
        <name>Fe cation</name>
        <dbReference type="ChEBI" id="CHEBI:24875"/>
        <note>catalytic</note>
    </ligand>
</feature>
<protein>
    <submittedName>
        <fullName evidence="7">Cysteine dioxygenase</fullName>
    </submittedName>
</protein>
<evidence type="ECO:0000256" key="5">
    <source>
        <dbReference type="ARBA" id="ARBA00023004"/>
    </source>
</evidence>
<proteinExistence type="inferred from homology"/>
<dbReference type="InterPro" id="IPR011051">
    <property type="entry name" value="RmlC_Cupin_sf"/>
</dbReference>
<sequence length="192" mass="21510">MGKHKNILNTLRAIALEHTTEQPDLALMARELGRVVHQDALALATRLASLRNRRHGLERWLLAERGRPPVSVLVLAWPPNHVTPVHDHAGLWGLEMTLVGALEVHSYQRDATTGDLRLRGRDWLGPGDGTWFEGDRHHAHRCRNLSRHETALSLHVYGGNLAEYFAYERAESTGQWSAPLPRRSALAGRLSG</sequence>
<dbReference type="GO" id="GO:0008198">
    <property type="term" value="F:ferrous iron binding"/>
    <property type="evidence" value="ECO:0007669"/>
    <property type="project" value="TreeGrafter"/>
</dbReference>
<dbReference type="AlphaFoldDB" id="A0A368KCQ4"/>
<dbReference type="GO" id="GO:0016702">
    <property type="term" value="F:oxidoreductase activity, acting on single donors with incorporation of molecular oxygen, incorporation of two atoms of oxygen"/>
    <property type="evidence" value="ECO:0007669"/>
    <property type="project" value="InterPro"/>
</dbReference>
<dbReference type="InterPro" id="IPR010300">
    <property type="entry name" value="CDO_1"/>
</dbReference>
<reference evidence="7 8" key="1">
    <citation type="submission" date="2018-05" db="EMBL/GenBank/DDBJ databases">
        <title>Draft genome sequence of Rhodanobacter denitrificans Yn1 isolated from gold copper mine.</title>
        <authorList>
            <person name="Yang N."/>
            <person name="Mazhar H.S."/>
            <person name="Rensing C."/>
        </authorList>
    </citation>
    <scope>NUCLEOTIDE SEQUENCE [LARGE SCALE GENOMIC DNA]</scope>
    <source>
        <strain evidence="7 8">Yn1</strain>
    </source>
</reference>
<dbReference type="OrthoDB" id="5959209at2"/>
<dbReference type="SUPFAM" id="SSF51182">
    <property type="entry name" value="RmlC-like cupins"/>
    <property type="match status" value="1"/>
</dbReference>
<keyword evidence="4" id="KW-0560">Oxidoreductase</keyword>
<evidence type="ECO:0000256" key="1">
    <source>
        <dbReference type="ARBA" id="ARBA00006622"/>
    </source>
</evidence>
<evidence type="ECO:0000256" key="2">
    <source>
        <dbReference type="ARBA" id="ARBA00022723"/>
    </source>
</evidence>
<evidence type="ECO:0000256" key="4">
    <source>
        <dbReference type="ARBA" id="ARBA00023002"/>
    </source>
</evidence>
<evidence type="ECO:0000313" key="7">
    <source>
        <dbReference type="EMBL" id="RCS28886.1"/>
    </source>
</evidence>
<dbReference type="InterPro" id="IPR014710">
    <property type="entry name" value="RmlC-like_jellyroll"/>
</dbReference>
<dbReference type="RefSeq" id="WP_114344978.1">
    <property type="nucleotide sequence ID" value="NZ_QFWQ01000009.1"/>
</dbReference>
<evidence type="ECO:0000256" key="6">
    <source>
        <dbReference type="PIRSR" id="PIRSR610300-51"/>
    </source>
</evidence>
<name>A0A368KCQ4_9GAMM</name>
<feature type="binding site" evidence="6">
    <location>
        <position position="88"/>
    </location>
    <ligand>
        <name>Fe cation</name>
        <dbReference type="ChEBI" id="CHEBI:24875"/>
        <note>catalytic</note>
    </ligand>
</feature>
<accession>A0A368KCQ4</accession>
<keyword evidence="8" id="KW-1185">Reference proteome</keyword>
<feature type="binding site" evidence="6">
    <location>
        <position position="86"/>
    </location>
    <ligand>
        <name>Fe cation</name>
        <dbReference type="ChEBI" id="CHEBI:24875"/>
        <note>catalytic</note>
    </ligand>
</feature>
<evidence type="ECO:0000313" key="8">
    <source>
        <dbReference type="Proteomes" id="UP000252387"/>
    </source>
</evidence>
<gene>
    <name evidence="7" type="ORF">DEO45_14395</name>
</gene>
<dbReference type="Proteomes" id="UP000252387">
    <property type="component" value="Unassembled WGS sequence"/>
</dbReference>
<dbReference type="Pfam" id="PF05995">
    <property type="entry name" value="CDO_I"/>
    <property type="match status" value="1"/>
</dbReference>
<comment type="caution">
    <text evidence="7">The sequence shown here is derived from an EMBL/GenBank/DDBJ whole genome shotgun (WGS) entry which is preliminary data.</text>
</comment>
<dbReference type="EMBL" id="QFWQ01000009">
    <property type="protein sequence ID" value="RCS28886.1"/>
    <property type="molecule type" value="Genomic_DNA"/>
</dbReference>
<dbReference type="CDD" id="cd10548">
    <property type="entry name" value="cupin_CDO"/>
    <property type="match status" value="1"/>
</dbReference>